<organism evidence="11">
    <name type="scientific">marine sediment metagenome</name>
    <dbReference type="NCBI Taxonomy" id="412755"/>
    <lineage>
        <taxon>unclassified sequences</taxon>
        <taxon>metagenomes</taxon>
        <taxon>ecological metagenomes</taxon>
    </lineage>
</organism>
<evidence type="ECO:0000256" key="6">
    <source>
        <dbReference type="ARBA" id="ARBA00023136"/>
    </source>
</evidence>
<keyword evidence="2 8" id="KW-0812">Transmembrane</keyword>
<feature type="domain" description="CBS" evidence="9">
    <location>
        <begin position="197"/>
        <end position="257"/>
    </location>
</feature>
<evidence type="ECO:0000256" key="4">
    <source>
        <dbReference type="ARBA" id="ARBA00022989"/>
    </source>
</evidence>
<feature type="domain" description="CNNM transmembrane" evidence="10">
    <location>
        <begin position="1"/>
        <end position="178"/>
    </location>
</feature>
<dbReference type="PANTHER" id="PTHR22777:SF4">
    <property type="entry name" value="UPF0053 PROTEIN SLL1254"/>
    <property type="match status" value="1"/>
</dbReference>
<sequence>MGLLLVFALLSICVSFVCSLLEAALLSLTPSHVTRFRHSDPELYRKLRKLKDRIDQPLAAILTLNTVAHTFGAAGVGAQVGVVFGDGYLAVASAVMTFLVLILSEIIPKTLGARYWQNLVPWLPATLNFLILILKPFIMMSDKITEWMGVGASDVDLRSEIKALTNLGRDTDQLDEDERRVIANILDLHEVQIKDIMTPKTVCEYLLADSAVGDILDAMRDTAFSRYPVVDQEEHPHGVVFRAELLDAEPNAKVADLIKPVKIVTDEISAEALLGAFLKEHQHMAMVYDQYGTWLGLVTMEDVLETILGQAIMDETDDIPNMRRFARKRWENRLKYQSGKPQSQASTDAGATGK</sequence>
<evidence type="ECO:0000256" key="3">
    <source>
        <dbReference type="ARBA" id="ARBA00022737"/>
    </source>
</evidence>
<accession>A0A0F9YJH7</accession>
<dbReference type="InterPro" id="IPR000644">
    <property type="entry name" value="CBS_dom"/>
</dbReference>
<evidence type="ECO:0000256" key="8">
    <source>
        <dbReference type="SAM" id="Phobius"/>
    </source>
</evidence>
<feature type="transmembrane region" description="Helical" evidence="8">
    <location>
        <begin position="119"/>
        <end position="138"/>
    </location>
</feature>
<evidence type="ECO:0000259" key="9">
    <source>
        <dbReference type="PROSITE" id="PS51371"/>
    </source>
</evidence>
<keyword evidence="5" id="KW-0129">CBS domain</keyword>
<evidence type="ECO:0000256" key="1">
    <source>
        <dbReference type="ARBA" id="ARBA00004141"/>
    </source>
</evidence>
<evidence type="ECO:0008006" key="12">
    <source>
        <dbReference type="Google" id="ProtNLM"/>
    </source>
</evidence>
<dbReference type="InterPro" id="IPR044751">
    <property type="entry name" value="Ion_transp-like_CBS"/>
</dbReference>
<reference evidence="11" key="1">
    <citation type="journal article" date="2015" name="Nature">
        <title>Complex archaea that bridge the gap between prokaryotes and eukaryotes.</title>
        <authorList>
            <person name="Spang A."/>
            <person name="Saw J.H."/>
            <person name="Jorgensen S.L."/>
            <person name="Zaremba-Niedzwiedzka K."/>
            <person name="Martijn J."/>
            <person name="Lind A.E."/>
            <person name="van Eijk R."/>
            <person name="Schleper C."/>
            <person name="Guy L."/>
            <person name="Ettema T.J."/>
        </authorList>
    </citation>
    <scope>NUCLEOTIDE SEQUENCE</scope>
</reference>
<name>A0A0F9YJH7_9ZZZZ</name>
<keyword evidence="6 8" id="KW-0472">Membrane</keyword>
<dbReference type="InterPro" id="IPR046342">
    <property type="entry name" value="CBS_dom_sf"/>
</dbReference>
<dbReference type="PANTHER" id="PTHR22777">
    <property type="entry name" value="HEMOLYSIN-RELATED"/>
    <property type="match status" value="1"/>
</dbReference>
<keyword evidence="3" id="KW-0677">Repeat</keyword>
<dbReference type="PROSITE" id="PS51846">
    <property type="entry name" value="CNNM"/>
    <property type="match status" value="1"/>
</dbReference>
<evidence type="ECO:0000256" key="7">
    <source>
        <dbReference type="SAM" id="MobiDB-lite"/>
    </source>
</evidence>
<evidence type="ECO:0000256" key="5">
    <source>
        <dbReference type="ARBA" id="ARBA00023122"/>
    </source>
</evidence>
<dbReference type="PROSITE" id="PS51371">
    <property type="entry name" value="CBS"/>
    <property type="match status" value="1"/>
</dbReference>
<dbReference type="Pfam" id="PF01595">
    <property type="entry name" value="CNNM"/>
    <property type="match status" value="1"/>
</dbReference>
<protein>
    <recommendedName>
        <fullName evidence="12">Hemolysin</fullName>
    </recommendedName>
</protein>
<feature type="transmembrane region" description="Helical" evidence="8">
    <location>
        <begin position="88"/>
        <end position="107"/>
    </location>
</feature>
<dbReference type="SUPFAM" id="SSF54631">
    <property type="entry name" value="CBS-domain pair"/>
    <property type="match status" value="1"/>
</dbReference>
<comment type="caution">
    <text evidence="11">The sequence shown here is derived from an EMBL/GenBank/DDBJ whole genome shotgun (WGS) entry which is preliminary data.</text>
</comment>
<dbReference type="CDD" id="cd04590">
    <property type="entry name" value="CBS_pair_CorC_HlyC_assoc"/>
    <property type="match status" value="1"/>
</dbReference>
<proteinExistence type="predicted"/>
<dbReference type="InterPro" id="IPR002550">
    <property type="entry name" value="CNNM"/>
</dbReference>
<evidence type="ECO:0000313" key="11">
    <source>
        <dbReference type="EMBL" id="KKO12422.1"/>
    </source>
</evidence>
<feature type="transmembrane region" description="Helical" evidence="8">
    <location>
        <begin position="58"/>
        <end position="76"/>
    </location>
</feature>
<dbReference type="Gene3D" id="3.10.580.10">
    <property type="entry name" value="CBS-domain"/>
    <property type="match status" value="1"/>
</dbReference>
<feature type="compositionally biased region" description="Polar residues" evidence="7">
    <location>
        <begin position="339"/>
        <end position="354"/>
    </location>
</feature>
<dbReference type="EMBL" id="LAZR01000001">
    <property type="protein sequence ID" value="KKO12422.1"/>
    <property type="molecule type" value="Genomic_DNA"/>
</dbReference>
<feature type="region of interest" description="Disordered" evidence="7">
    <location>
        <begin position="335"/>
        <end position="354"/>
    </location>
</feature>
<dbReference type="Pfam" id="PF00571">
    <property type="entry name" value="CBS"/>
    <property type="match status" value="2"/>
</dbReference>
<evidence type="ECO:0000259" key="10">
    <source>
        <dbReference type="PROSITE" id="PS51846"/>
    </source>
</evidence>
<keyword evidence="4 8" id="KW-1133">Transmembrane helix</keyword>
<evidence type="ECO:0000256" key="2">
    <source>
        <dbReference type="ARBA" id="ARBA00022692"/>
    </source>
</evidence>
<dbReference type="AlphaFoldDB" id="A0A0F9YJH7"/>
<comment type="subcellular location">
    <subcellularLocation>
        <location evidence="1">Membrane</location>
        <topology evidence="1">Multi-pass membrane protein</topology>
    </subcellularLocation>
</comment>
<gene>
    <name evidence="11" type="ORF">LCGC14_0004330</name>
</gene>
<dbReference type="GO" id="GO:0005886">
    <property type="term" value="C:plasma membrane"/>
    <property type="evidence" value="ECO:0007669"/>
    <property type="project" value="TreeGrafter"/>
</dbReference>